<proteinExistence type="predicted"/>
<evidence type="ECO:0000256" key="1">
    <source>
        <dbReference type="SAM" id="Phobius"/>
    </source>
</evidence>
<name>R6TPC0_9BACT</name>
<dbReference type="Proteomes" id="UP000017938">
    <property type="component" value="Unassembled WGS sequence"/>
</dbReference>
<comment type="caution">
    <text evidence="2">The sequence shown here is derived from an EMBL/GenBank/DDBJ whole genome shotgun (WGS) entry which is preliminary data.</text>
</comment>
<dbReference type="AlphaFoldDB" id="R6TPC0"/>
<keyword evidence="1" id="KW-0472">Membrane</keyword>
<dbReference type="EMBL" id="CBFW010000012">
    <property type="protein sequence ID" value="CDC69756.1"/>
    <property type="molecule type" value="Genomic_DNA"/>
</dbReference>
<keyword evidence="1" id="KW-1133">Transmembrane helix</keyword>
<organism evidence="2 3">
    <name type="scientific">Candidatus Colimorpha enterica</name>
    <dbReference type="NCBI Taxonomy" id="3083063"/>
    <lineage>
        <taxon>Bacteria</taxon>
        <taxon>Pseudomonadati</taxon>
        <taxon>Bacteroidota</taxon>
        <taxon>Bacteroidia</taxon>
        <taxon>Bacteroidales</taxon>
        <taxon>Candidatus Colimorpha</taxon>
    </lineage>
</organism>
<sequence length="36" mass="3993">MSCLCNLFDDCNVWVILLILVILYCYCNGNSCGCNG</sequence>
<evidence type="ECO:0000313" key="2">
    <source>
        <dbReference type="EMBL" id="CDC69756.1"/>
    </source>
</evidence>
<reference evidence="2" key="1">
    <citation type="submission" date="2012-11" db="EMBL/GenBank/DDBJ databases">
        <title>Dependencies among metagenomic species, viruses, plasmids and units of genetic variation.</title>
        <authorList>
            <person name="Nielsen H.B."/>
            <person name="Almeida M."/>
            <person name="Juncker A.S."/>
            <person name="Rasmussen S."/>
            <person name="Li J."/>
            <person name="Sunagawa S."/>
            <person name="Plichta D."/>
            <person name="Gautier L."/>
            <person name="Le Chatelier E."/>
            <person name="Peletier E."/>
            <person name="Bonde I."/>
            <person name="Nielsen T."/>
            <person name="Manichanh C."/>
            <person name="Arumugam M."/>
            <person name="Batto J."/>
            <person name="Santos M.B.Q.D."/>
            <person name="Blom N."/>
            <person name="Borruel N."/>
            <person name="Burgdorf K.S."/>
            <person name="Boumezbeur F."/>
            <person name="Casellas F."/>
            <person name="Dore J."/>
            <person name="Guarner F."/>
            <person name="Hansen T."/>
            <person name="Hildebrand F."/>
            <person name="Kaas R.S."/>
            <person name="Kennedy S."/>
            <person name="Kristiansen K."/>
            <person name="Kultima J.R."/>
            <person name="Leonard P."/>
            <person name="Levenez F."/>
            <person name="Lund O."/>
            <person name="Moumen B."/>
            <person name="Le Paslier D."/>
            <person name="Pons N."/>
            <person name="Pedersen O."/>
            <person name="Prifti E."/>
            <person name="Qin J."/>
            <person name="Raes J."/>
            <person name="Tap J."/>
            <person name="Tims S."/>
            <person name="Ussery D.W."/>
            <person name="Yamada T."/>
            <person name="MetaHit consortium"/>
            <person name="Renault P."/>
            <person name="Sicheritz-Ponten T."/>
            <person name="Bork P."/>
            <person name="Wang J."/>
            <person name="Brunak S."/>
            <person name="Ehrlich S.D."/>
        </authorList>
    </citation>
    <scope>NUCLEOTIDE SEQUENCE [LARGE SCALE GENOMIC DNA]</scope>
</reference>
<feature type="transmembrane region" description="Helical" evidence="1">
    <location>
        <begin position="12"/>
        <end position="29"/>
    </location>
</feature>
<gene>
    <name evidence="2" type="ORF">BN580_00606</name>
</gene>
<evidence type="ECO:0000313" key="3">
    <source>
        <dbReference type="Proteomes" id="UP000017938"/>
    </source>
</evidence>
<keyword evidence="1" id="KW-0812">Transmembrane</keyword>
<protein>
    <submittedName>
        <fullName evidence="2">Uncharacterized protein</fullName>
    </submittedName>
</protein>
<accession>R6TPC0</accession>